<dbReference type="WBParaSite" id="PSAMB.scaffold2736size21566.g18980.t1">
    <property type="protein sequence ID" value="PSAMB.scaffold2736size21566.g18980.t1"/>
    <property type="gene ID" value="PSAMB.scaffold2736size21566.g18980"/>
</dbReference>
<keyword evidence="3" id="KW-1185">Reference proteome</keyword>
<sequence>MDVKPERDESPNPRADPLSDEFDPLVALNETDVGAVDEEGVEDEDDDDSISMSFESIDDLERHLLKVAPDIVQEVLKHEPSTSNTDTQPSSSSSAAPPRLPKGKERLRSIEALVAKRNELLRKLAVSGGGDGDGEEREKWEATAMVTRVRKEVPTVLTRLKNSAYQGPLAVLVLCVKERRRVNVYVRGRDRLRSVLQAAIVAFDKHWNLVLRDVDETYYRPKRARVFRASIDAHSDVPPCLRYVCKQKHLTANTELLVRHLNFLFLKGDNVVLVSLI</sequence>
<dbReference type="AlphaFoldDB" id="A0A914VZV4"/>
<dbReference type="Pfam" id="PF01423">
    <property type="entry name" value="LSM"/>
    <property type="match status" value="1"/>
</dbReference>
<evidence type="ECO:0000313" key="4">
    <source>
        <dbReference type="WBParaSite" id="PSAMB.scaffold2736size21566.g18980.t1"/>
    </source>
</evidence>
<organism evidence="3 4">
    <name type="scientific">Plectus sambesii</name>
    <dbReference type="NCBI Taxonomy" id="2011161"/>
    <lineage>
        <taxon>Eukaryota</taxon>
        <taxon>Metazoa</taxon>
        <taxon>Ecdysozoa</taxon>
        <taxon>Nematoda</taxon>
        <taxon>Chromadorea</taxon>
        <taxon>Plectida</taxon>
        <taxon>Plectina</taxon>
        <taxon>Plectoidea</taxon>
        <taxon>Plectidae</taxon>
        <taxon>Plectus</taxon>
    </lineage>
</organism>
<dbReference type="SMART" id="SM00651">
    <property type="entry name" value="Sm"/>
    <property type="match status" value="1"/>
</dbReference>
<feature type="region of interest" description="Disordered" evidence="1">
    <location>
        <begin position="1"/>
        <end position="55"/>
    </location>
</feature>
<dbReference type="InterPro" id="IPR001163">
    <property type="entry name" value="Sm_dom_euk/arc"/>
</dbReference>
<dbReference type="PANTHER" id="PTHR21415:SF1">
    <property type="entry name" value="U7 SNRNA-ASSOCIATED SM-LIKE PROTEIN LSM11"/>
    <property type="match status" value="1"/>
</dbReference>
<dbReference type="Gene3D" id="2.30.30.100">
    <property type="match status" value="1"/>
</dbReference>
<accession>A0A914VZV4</accession>
<proteinExistence type="predicted"/>
<evidence type="ECO:0000313" key="3">
    <source>
        <dbReference type="Proteomes" id="UP000887566"/>
    </source>
</evidence>
<dbReference type="InterPro" id="IPR047575">
    <property type="entry name" value="Sm"/>
</dbReference>
<dbReference type="PANTHER" id="PTHR21415">
    <property type="entry name" value="U7 SNRNA-ASSOCIATED SM-LIKE PROTEIN LSM11"/>
    <property type="match status" value="1"/>
</dbReference>
<feature type="compositionally biased region" description="Basic and acidic residues" evidence="1">
    <location>
        <begin position="1"/>
        <end position="11"/>
    </location>
</feature>
<evidence type="ECO:0000256" key="1">
    <source>
        <dbReference type="SAM" id="MobiDB-lite"/>
    </source>
</evidence>
<dbReference type="InterPro" id="IPR039267">
    <property type="entry name" value="Lsm11"/>
</dbReference>
<reference evidence="4" key="1">
    <citation type="submission" date="2022-11" db="UniProtKB">
        <authorList>
            <consortium name="WormBaseParasite"/>
        </authorList>
    </citation>
    <scope>IDENTIFICATION</scope>
</reference>
<feature type="compositionally biased region" description="Acidic residues" evidence="1">
    <location>
        <begin position="35"/>
        <end position="49"/>
    </location>
</feature>
<evidence type="ECO:0000259" key="2">
    <source>
        <dbReference type="PROSITE" id="PS52002"/>
    </source>
</evidence>
<dbReference type="GO" id="GO:0006398">
    <property type="term" value="P:mRNA 3'-end processing by stem-loop binding and cleavage"/>
    <property type="evidence" value="ECO:0007669"/>
    <property type="project" value="TreeGrafter"/>
</dbReference>
<protein>
    <submittedName>
        <fullName evidence="4">Sm domain-containing protein</fullName>
    </submittedName>
</protein>
<feature type="domain" description="Sm" evidence="2">
    <location>
        <begin position="169"/>
        <end position="277"/>
    </location>
</feature>
<dbReference type="GO" id="GO:0005683">
    <property type="term" value="C:U7 snRNP"/>
    <property type="evidence" value="ECO:0007669"/>
    <property type="project" value="TreeGrafter"/>
</dbReference>
<feature type="region of interest" description="Disordered" evidence="1">
    <location>
        <begin position="78"/>
        <end position="104"/>
    </location>
</feature>
<dbReference type="SUPFAM" id="SSF50182">
    <property type="entry name" value="Sm-like ribonucleoproteins"/>
    <property type="match status" value="1"/>
</dbReference>
<dbReference type="InterPro" id="IPR010920">
    <property type="entry name" value="LSM_dom_sf"/>
</dbReference>
<dbReference type="GO" id="GO:0071209">
    <property type="term" value="F:U7 snRNA binding"/>
    <property type="evidence" value="ECO:0007669"/>
    <property type="project" value="InterPro"/>
</dbReference>
<name>A0A914VZV4_9BILA</name>
<dbReference type="Proteomes" id="UP000887566">
    <property type="component" value="Unplaced"/>
</dbReference>
<dbReference type="PROSITE" id="PS52002">
    <property type="entry name" value="SM"/>
    <property type="match status" value="1"/>
</dbReference>
<feature type="compositionally biased region" description="Low complexity" evidence="1">
    <location>
        <begin position="81"/>
        <end position="97"/>
    </location>
</feature>